<organism evidence="3 4">
    <name type="scientific">Starmerella bacillaris</name>
    <name type="common">Yeast</name>
    <name type="synonym">Candida zemplinina</name>
    <dbReference type="NCBI Taxonomy" id="1247836"/>
    <lineage>
        <taxon>Eukaryota</taxon>
        <taxon>Fungi</taxon>
        <taxon>Dikarya</taxon>
        <taxon>Ascomycota</taxon>
        <taxon>Saccharomycotina</taxon>
        <taxon>Dipodascomycetes</taxon>
        <taxon>Dipodascales</taxon>
        <taxon>Trichomonascaceae</taxon>
        <taxon>Starmerella</taxon>
    </lineage>
</organism>
<feature type="region of interest" description="Disordered" evidence="1">
    <location>
        <begin position="220"/>
        <end position="247"/>
    </location>
</feature>
<dbReference type="Gene3D" id="1.10.8.10">
    <property type="entry name" value="DNA helicase RuvA subunit, C-terminal domain"/>
    <property type="match status" value="1"/>
</dbReference>
<evidence type="ECO:0000313" key="3">
    <source>
        <dbReference type="EMBL" id="GMM49045.1"/>
    </source>
</evidence>
<proteinExistence type="predicted"/>
<dbReference type="InterPro" id="IPR003892">
    <property type="entry name" value="CUE"/>
</dbReference>
<feature type="compositionally biased region" description="Basic and acidic residues" evidence="1">
    <location>
        <begin position="42"/>
        <end position="58"/>
    </location>
</feature>
<dbReference type="EMBL" id="BTGC01000001">
    <property type="protein sequence ID" value="GMM49045.1"/>
    <property type="molecule type" value="Genomic_DNA"/>
</dbReference>
<feature type="domain" description="CUE" evidence="2">
    <location>
        <begin position="77"/>
        <end position="120"/>
    </location>
</feature>
<dbReference type="GO" id="GO:0005737">
    <property type="term" value="C:cytoplasm"/>
    <property type="evidence" value="ECO:0007669"/>
    <property type="project" value="TreeGrafter"/>
</dbReference>
<dbReference type="GO" id="GO:0043130">
    <property type="term" value="F:ubiquitin binding"/>
    <property type="evidence" value="ECO:0007669"/>
    <property type="project" value="InterPro"/>
</dbReference>
<gene>
    <name evidence="3" type="ORF">DASB73_000030</name>
</gene>
<feature type="compositionally biased region" description="Basic and acidic residues" evidence="1">
    <location>
        <begin position="370"/>
        <end position="387"/>
    </location>
</feature>
<reference evidence="3 4" key="1">
    <citation type="journal article" date="2023" name="Elife">
        <title>Identification of key yeast species and microbe-microbe interactions impacting larval growth of Drosophila in the wild.</title>
        <authorList>
            <person name="Mure A."/>
            <person name="Sugiura Y."/>
            <person name="Maeda R."/>
            <person name="Honda K."/>
            <person name="Sakurai N."/>
            <person name="Takahashi Y."/>
            <person name="Watada M."/>
            <person name="Katoh T."/>
            <person name="Gotoh A."/>
            <person name="Gotoh Y."/>
            <person name="Taniguchi I."/>
            <person name="Nakamura K."/>
            <person name="Hayashi T."/>
            <person name="Katayama T."/>
            <person name="Uemura T."/>
            <person name="Hattori Y."/>
        </authorList>
    </citation>
    <scope>NUCLEOTIDE SEQUENCE [LARGE SCALE GENOMIC DNA]</scope>
    <source>
        <strain evidence="3 4">SB-73</strain>
    </source>
</reference>
<dbReference type="SUPFAM" id="SSF46934">
    <property type="entry name" value="UBA-like"/>
    <property type="match status" value="1"/>
</dbReference>
<feature type="compositionally biased region" description="Polar residues" evidence="1">
    <location>
        <begin position="1"/>
        <end position="11"/>
    </location>
</feature>
<evidence type="ECO:0000256" key="1">
    <source>
        <dbReference type="SAM" id="MobiDB-lite"/>
    </source>
</evidence>
<comment type="caution">
    <text evidence="3">The sequence shown here is derived from an EMBL/GenBank/DDBJ whole genome shotgun (WGS) entry which is preliminary data.</text>
</comment>
<keyword evidence="4" id="KW-1185">Reference proteome</keyword>
<dbReference type="AlphaFoldDB" id="A0AAV5RBY9"/>
<sequence length="387" mass="42438">MSSRQDASSLATVVPEPGSASDIGIDPERPSANTTSDISKQVAEEEVKVGEQTIRVDDGNVPAPPRRPARPERRLSEFSSKLHELQTAFPDSDKSICRGILVAASNNLEAAFSGMLAISDETIRPETQKESQIERDGQLARRIALSDQRRQARPSESSRVPRNGGASRYTNQRSQQLSETDDFQKGLNEAKESISSFWGSLKQKLSGEIYDESNENEIAIDPNIRRSGSATSQPWFSRDNGFHDNEADDRIIRNDNAYKSDMQFPARNGIPPLPARSNNAERSVNVFGDDSSNTDAIKKVDDPEPDSFFIGESDEEDLGSLKGDEGQQTAVAGTLDAKNEESSKESRKDATEETPNEKEIRSDSGSSTRESAKEALTKLKLTDEGKA</sequence>
<feature type="compositionally biased region" description="Basic and acidic residues" evidence="1">
    <location>
        <begin position="337"/>
        <end position="362"/>
    </location>
</feature>
<feature type="region of interest" description="Disordered" evidence="1">
    <location>
        <begin position="262"/>
        <end position="387"/>
    </location>
</feature>
<protein>
    <recommendedName>
        <fullName evidence="2">CUE domain-containing protein</fullName>
    </recommendedName>
</protein>
<evidence type="ECO:0000313" key="4">
    <source>
        <dbReference type="Proteomes" id="UP001362899"/>
    </source>
</evidence>
<feature type="compositionally biased region" description="Polar residues" evidence="1">
    <location>
        <begin position="226"/>
        <end position="235"/>
    </location>
</feature>
<dbReference type="PANTHER" id="PTHR16461:SF5">
    <property type="entry name" value="TOLL-INTERACTING PROTEIN"/>
    <property type="match status" value="1"/>
</dbReference>
<dbReference type="GO" id="GO:0006511">
    <property type="term" value="P:ubiquitin-dependent protein catabolic process"/>
    <property type="evidence" value="ECO:0007669"/>
    <property type="project" value="TreeGrafter"/>
</dbReference>
<accession>A0AAV5RBY9</accession>
<feature type="region of interest" description="Disordered" evidence="1">
    <location>
        <begin position="1"/>
        <end position="75"/>
    </location>
</feature>
<dbReference type="PROSITE" id="PS51140">
    <property type="entry name" value="CUE"/>
    <property type="match status" value="1"/>
</dbReference>
<name>A0AAV5RBY9_STABA</name>
<dbReference type="Proteomes" id="UP001362899">
    <property type="component" value="Unassembled WGS sequence"/>
</dbReference>
<dbReference type="InterPro" id="IPR009060">
    <property type="entry name" value="UBA-like_sf"/>
</dbReference>
<evidence type="ECO:0000259" key="2">
    <source>
        <dbReference type="PROSITE" id="PS51140"/>
    </source>
</evidence>
<feature type="region of interest" description="Disordered" evidence="1">
    <location>
        <begin position="145"/>
        <end position="183"/>
    </location>
</feature>
<dbReference type="PANTHER" id="PTHR16461">
    <property type="entry name" value="TOLL-INTERACTING PROTEIN"/>
    <property type="match status" value="1"/>
</dbReference>
<feature type="compositionally biased region" description="Polar residues" evidence="1">
    <location>
        <begin position="168"/>
        <end position="178"/>
    </location>
</feature>
<dbReference type="GO" id="GO:0031624">
    <property type="term" value="F:ubiquitin conjugating enzyme binding"/>
    <property type="evidence" value="ECO:0007669"/>
    <property type="project" value="TreeGrafter"/>
</dbReference>